<comment type="caution">
    <text evidence="2">The sequence shown here is derived from an EMBL/GenBank/DDBJ whole genome shotgun (WGS) entry which is preliminary data.</text>
</comment>
<gene>
    <name evidence="2" type="ORF">BP6252_13524</name>
</gene>
<evidence type="ECO:0000313" key="3">
    <source>
        <dbReference type="Proteomes" id="UP000256645"/>
    </source>
</evidence>
<evidence type="ECO:0000256" key="1">
    <source>
        <dbReference type="SAM" id="MobiDB-lite"/>
    </source>
</evidence>
<evidence type="ECO:0000313" key="2">
    <source>
        <dbReference type="EMBL" id="RDW58113.1"/>
    </source>
</evidence>
<proteinExistence type="predicted"/>
<accession>A0A3D8Q8F6</accession>
<keyword evidence="3" id="KW-1185">Reference proteome</keyword>
<dbReference type="AlphaFoldDB" id="A0A3D8Q8F6"/>
<dbReference type="Proteomes" id="UP000256645">
    <property type="component" value="Unassembled WGS sequence"/>
</dbReference>
<sequence length="249" mass="28686">MDKQYISYRFVKGFNSPEGFIPTGILGSVPTRGDYQVALEYVDAVEAALAQGRPVCSVRHPYYIEPTRDSYGHLVWDGPSFSIWLLINTNPDAHPKDNPDVSEPIPVEASDSESSDEEEVFDKEEVHGWEASQRREGEKPAAQDDDRDIFRETTVSKSVVAASNKRRSKNVREIRYELCRRVWFLAQQLVSHDFMRVYAFLPLPLRKKGKEFHNEYRRLNRDCYCGDPWQKFSKCISCDKQICPVSVKA</sequence>
<organism evidence="2 3">
    <name type="scientific">Coleophoma cylindrospora</name>
    <dbReference type="NCBI Taxonomy" id="1849047"/>
    <lineage>
        <taxon>Eukaryota</taxon>
        <taxon>Fungi</taxon>
        <taxon>Dikarya</taxon>
        <taxon>Ascomycota</taxon>
        <taxon>Pezizomycotina</taxon>
        <taxon>Leotiomycetes</taxon>
        <taxon>Helotiales</taxon>
        <taxon>Dermateaceae</taxon>
        <taxon>Coleophoma</taxon>
    </lineage>
</organism>
<reference evidence="2 3" key="1">
    <citation type="journal article" date="2018" name="IMA Fungus">
        <title>IMA Genome-F 9: Draft genome sequence of Annulohypoxylon stygium, Aspergillus mulundensis, Berkeleyomyces basicola (syn. Thielaviopsis basicola), Ceratocystis smalleyi, two Cercospora beticola strains, Coleophoma cylindrospora, Fusarium fracticaudum, Phialophora cf. hyalina, and Morchella septimelata.</title>
        <authorList>
            <person name="Wingfield B.D."/>
            <person name="Bills G.F."/>
            <person name="Dong Y."/>
            <person name="Huang W."/>
            <person name="Nel W.J."/>
            <person name="Swalarsk-Parry B.S."/>
            <person name="Vaghefi N."/>
            <person name="Wilken P.M."/>
            <person name="An Z."/>
            <person name="de Beer Z.W."/>
            <person name="De Vos L."/>
            <person name="Chen L."/>
            <person name="Duong T.A."/>
            <person name="Gao Y."/>
            <person name="Hammerbacher A."/>
            <person name="Kikkert J.R."/>
            <person name="Li Y."/>
            <person name="Li H."/>
            <person name="Li K."/>
            <person name="Li Q."/>
            <person name="Liu X."/>
            <person name="Ma X."/>
            <person name="Naidoo K."/>
            <person name="Pethybridge S.J."/>
            <person name="Sun J."/>
            <person name="Steenkamp E.T."/>
            <person name="van der Nest M.A."/>
            <person name="van Wyk S."/>
            <person name="Wingfield M.J."/>
            <person name="Xiong C."/>
            <person name="Yue Q."/>
            <person name="Zhang X."/>
        </authorList>
    </citation>
    <scope>NUCLEOTIDE SEQUENCE [LARGE SCALE GENOMIC DNA]</scope>
    <source>
        <strain evidence="2 3">BP6252</strain>
    </source>
</reference>
<feature type="region of interest" description="Disordered" evidence="1">
    <location>
        <begin position="93"/>
        <end position="148"/>
    </location>
</feature>
<feature type="compositionally biased region" description="Basic and acidic residues" evidence="1">
    <location>
        <begin position="123"/>
        <end position="148"/>
    </location>
</feature>
<protein>
    <submittedName>
        <fullName evidence="2">Uncharacterized protein</fullName>
    </submittedName>
</protein>
<dbReference type="EMBL" id="PDLM01000018">
    <property type="protein sequence ID" value="RDW58113.1"/>
    <property type="molecule type" value="Genomic_DNA"/>
</dbReference>
<dbReference type="OrthoDB" id="10307008at2759"/>
<name>A0A3D8Q8F6_9HELO</name>
<feature type="compositionally biased region" description="Acidic residues" evidence="1">
    <location>
        <begin position="110"/>
        <end position="122"/>
    </location>
</feature>